<accession>A0A239GDH7</accession>
<dbReference type="Gene3D" id="3.40.50.2300">
    <property type="match status" value="1"/>
</dbReference>
<evidence type="ECO:0000256" key="1">
    <source>
        <dbReference type="PROSITE-ProRule" id="PRU00169"/>
    </source>
</evidence>
<feature type="modified residue" description="4-aspartylphosphate" evidence="1">
    <location>
        <position position="90"/>
    </location>
</feature>
<reference evidence="3 4" key="1">
    <citation type="submission" date="2017-06" db="EMBL/GenBank/DDBJ databases">
        <authorList>
            <person name="Kim H.J."/>
            <person name="Triplett B.A."/>
        </authorList>
    </citation>
    <scope>NUCLEOTIDE SEQUENCE [LARGE SCALE GENOMIC DNA]</scope>
    <source>
        <strain evidence="3 4">DSM 11445</strain>
    </source>
</reference>
<gene>
    <name evidence="3" type="ORF">SAMN04488078_102557</name>
</gene>
<dbReference type="GO" id="GO:0000160">
    <property type="term" value="P:phosphorelay signal transduction system"/>
    <property type="evidence" value="ECO:0007669"/>
    <property type="project" value="InterPro"/>
</dbReference>
<dbReference type="Proteomes" id="UP000198440">
    <property type="component" value="Unassembled WGS sequence"/>
</dbReference>
<proteinExistence type="predicted"/>
<dbReference type="OrthoDB" id="7857827at2"/>
<dbReference type="RefSeq" id="WP_089278455.1">
    <property type="nucleotide sequence ID" value="NZ_FZON01000025.1"/>
</dbReference>
<dbReference type="InterPro" id="IPR011006">
    <property type="entry name" value="CheY-like_superfamily"/>
</dbReference>
<dbReference type="SUPFAM" id="SSF52172">
    <property type="entry name" value="CheY-like"/>
    <property type="match status" value="1"/>
</dbReference>
<dbReference type="EMBL" id="FZON01000025">
    <property type="protein sequence ID" value="SNS66975.1"/>
    <property type="molecule type" value="Genomic_DNA"/>
</dbReference>
<dbReference type="AlphaFoldDB" id="A0A239GDH7"/>
<name>A0A239GDH7_9RHOB</name>
<evidence type="ECO:0000313" key="3">
    <source>
        <dbReference type="EMBL" id="SNS66975.1"/>
    </source>
</evidence>
<evidence type="ECO:0000313" key="4">
    <source>
        <dbReference type="Proteomes" id="UP000198440"/>
    </source>
</evidence>
<dbReference type="PROSITE" id="PS50110">
    <property type="entry name" value="RESPONSE_REGULATORY"/>
    <property type="match status" value="1"/>
</dbReference>
<sequence>MQQTPTGPTIGPTTPDDFPTMEAQYQESSTAFQRSNGFDILILDDSRFDQNKIIRDCKKTGLPVRSWTAADISEFEKALDERAYDVIFIDYLLPHGNGLHAQRIVQNHPMNFGAAIVMISTEMRTDVAVASMKKGSLDCLDKDALSIDKLRELMIASAKIFAEASRHWIGELLAQQRVQIAQDVAKVIRDEMEFGRFVDTIDKRIVDMLAARGLSDTENWNVSYLFDGDEPLKFR</sequence>
<dbReference type="InterPro" id="IPR001789">
    <property type="entry name" value="Sig_transdc_resp-reg_receiver"/>
</dbReference>
<keyword evidence="1" id="KW-0597">Phosphoprotein</keyword>
<feature type="domain" description="Response regulatory" evidence="2">
    <location>
        <begin position="39"/>
        <end position="157"/>
    </location>
</feature>
<protein>
    <submittedName>
        <fullName evidence="3">Response regulator receiver domain-containing protein</fullName>
    </submittedName>
</protein>
<dbReference type="Pfam" id="PF00072">
    <property type="entry name" value="Response_reg"/>
    <property type="match status" value="1"/>
</dbReference>
<dbReference type="CDD" id="cd00156">
    <property type="entry name" value="REC"/>
    <property type="match status" value="1"/>
</dbReference>
<dbReference type="SMART" id="SM00448">
    <property type="entry name" value="REC"/>
    <property type="match status" value="1"/>
</dbReference>
<evidence type="ECO:0000259" key="2">
    <source>
        <dbReference type="PROSITE" id="PS50110"/>
    </source>
</evidence>
<organism evidence="3 4">
    <name type="scientific">Antarctobacter heliothermus</name>
    <dbReference type="NCBI Taxonomy" id="74033"/>
    <lineage>
        <taxon>Bacteria</taxon>
        <taxon>Pseudomonadati</taxon>
        <taxon>Pseudomonadota</taxon>
        <taxon>Alphaproteobacteria</taxon>
        <taxon>Rhodobacterales</taxon>
        <taxon>Roseobacteraceae</taxon>
        <taxon>Antarctobacter</taxon>
    </lineage>
</organism>